<dbReference type="Proteomes" id="UP000827556">
    <property type="component" value="Segment"/>
</dbReference>
<proteinExistence type="predicted"/>
<keyword evidence="3" id="KW-1185">Reference proteome</keyword>
<sequence length="269" mass="29369">MTPLRDLLESITALTKIWRRDRALKPIETKLARQMATAFRAHRAVFMQEFGRVGPGILGEASTPPAIEGALEAAYQATLADFLGPIEEAAGAAFAAAAKHRVAEFGVNFAFDLKNPRAIAAIKAQAAASVEEIDATTRADLTRILTQGMEEGYNYQQVARAIAAKYDEYAVPVTRPRHIRNRAELIAVTEAAEAYETGNRLVIDEMTAVGLEMEMSWSTVGDERVSEGCIANAAVGWIPVDQPFPSGHQHAPRFPGCRCATLYRRRPTT</sequence>
<feature type="domain" description="Phage head morphogenesis" evidence="1">
    <location>
        <begin position="143"/>
        <end position="261"/>
    </location>
</feature>
<reference evidence="3" key="1">
    <citation type="submission" date="2021-05" db="EMBL/GenBank/DDBJ databases">
        <authorList>
            <person name="Kupczok A."/>
            <person name="Weidenbach K."/>
            <person name="Wolf S."/>
            <person name="Fischer M.A."/>
            <person name="Kern T."/>
            <person name="Reetz J."/>
            <person name="Urbanska N."/>
            <person name="Kunzel S."/>
            <person name="Schmitz R.A."/>
            <person name="Rother M."/>
        </authorList>
    </citation>
    <scope>NUCLEOTIDE SEQUENCE [LARGE SCALE GENOMIC DNA]</scope>
</reference>
<dbReference type="EMBL" id="MZ171369">
    <property type="protein sequence ID" value="QXM18628.1"/>
    <property type="molecule type" value="Genomic_DNA"/>
</dbReference>
<dbReference type="Pfam" id="PF04233">
    <property type="entry name" value="Phage_Mu_F"/>
    <property type="match status" value="1"/>
</dbReference>
<dbReference type="InterPro" id="IPR006528">
    <property type="entry name" value="Phage_head_morphogenesis_dom"/>
</dbReference>
<name>A0AA48X4T8_9CAUD</name>
<protein>
    <recommendedName>
        <fullName evidence="1">Phage head morphogenesis domain-containing protein</fullName>
    </recommendedName>
</protein>
<organism evidence="2 3">
    <name type="scientific">Methanoculleus virus Blf4</name>
    <dbReference type="NCBI Taxonomy" id="3070925"/>
    <lineage>
        <taxon>Viruses</taxon>
        <taxon>Duplodnaviria</taxon>
        <taxon>Heunggongvirae</taxon>
        <taxon>Uroviricota</taxon>
        <taxon>Caudoviricetes</taxon>
        <taxon>Pungoviridae</taxon>
        <taxon>Flagovirus</taxon>
        <taxon>Flagovirus limi</taxon>
    </lineage>
</organism>
<evidence type="ECO:0000313" key="2">
    <source>
        <dbReference type="EMBL" id="QXM18628.1"/>
    </source>
</evidence>
<accession>A0AA48X4T8</accession>
<evidence type="ECO:0000313" key="3">
    <source>
        <dbReference type="Proteomes" id="UP000827556"/>
    </source>
</evidence>
<evidence type="ECO:0000259" key="1">
    <source>
        <dbReference type="Pfam" id="PF04233"/>
    </source>
</evidence>